<feature type="compositionally biased region" description="Low complexity" evidence="1">
    <location>
        <begin position="126"/>
        <end position="136"/>
    </location>
</feature>
<evidence type="ECO:0008006" key="5">
    <source>
        <dbReference type="Google" id="ProtNLM"/>
    </source>
</evidence>
<dbReference type="RefSeq" id="WP_006271999.1">
    <property type="nucleotide sequence ID" value="NZ_GL883077.1"/>
</dbReference>
<evidence type="ECO:0000313" key="3">
    <source>
        <dbReference type="EMBL" id="EGF92817.1"/>
    </source>
</evidence>
<evidence type="ECO:0000256" key="2">
    <source>
        <dbReference type="SAM" id="Phobius"/>
    </source>
</evidence>
<dbReference type="HOGENOM" id="CLU_1764234_0_0_5"/>
<sequence length="147" mass="15839">MNAVLRLFEQRVRGIRLIELVGIVLALGMIFWVCLSKAREGEDIRRMNELDAQIAAEQGAVQTLKIKVAQLEKPSRLEALAKQYLGMQPISAAHEADIDSLSEISRATSRPVTSPVPLAPEPPAAPAAADAPAEPELITTAKPTGDH</sequence>
<evidence type="ECO:0000313" key="4">
    <source>
        <dbReference type="Proteomes" id="UP000006512"/>
    </source>
</evidence>
<dbReference type="OrthoDB" id="7173609at2"/>
<keyword evidence="2" id="KW-1133">Transmembrane helix</keyword>
<feature type="region of interest" description="Disordered" evidence="1">
    <location>
        <begin position="105"/>
        <end position="147"/>
    </location>
</feature>
<accession>F4QHT0</accession>
<dbReference type="Proteomes" id="UP000006512">
    <property type="component" value="Unassembled WGS sequence"/>
</dbReference>
<organism evidence="3 4">
    <name type="scientific">Asticcacaulis biprosthecium C19</name>
    <dbReference type="NCBI Taxonomy" id="715226"/>
    <lineage>
        <taxon>Bacteria</taxon>
        <taxon>Pseudomonadati</taxon>
        <taxon>Pseudomonadota</taxon>
        <taxon>Alphaproteobacteria</taxon>
        <taxon>Caulobacterales</taxon>
        <taxon>Caulobacteraceae</taxon>
        <taxon>Asticcacaulis</taxon>
    </lineage>
</organism>
<dbReference type="AlphaFoldDB" id="F4QHT0"/>
<feature type="transmembrane region" description="Helical" evidence="2">
    <location>
        <begin position="15"/>
        <end position="35"/>
    </location>
</feature>
<keyword evidence="2" id="KW-0812">Transmembrane</keyword>
<keyword evidence="4" id="KW-1185">Reference proteome</keyword>
<keyword evidence="2" id="KW-0472">Membrane</keyword>
<reference evidence="4" key="1">
    <citation type="submission" date="2011-03" db="EMBL/GenBank/DDBJ databases">
        <title>Draft genome sequence of Brevundimonas diminuta.</title>
        <authorList>
            <person name="Brown P.J.B."/>
            <person name="Buechlein A."/>
            <person name="Hemmerich C."/>
            <person name="Brun Y.V."/>
        </authorList>
    </citation>
    <scope>NUCLEOTIDE SEQUENCE [LARGE SCALE GENOMIC DNA]</scope>
    <source>
        <strain evidence="4">C19</strain>
    </source>
</reference>
<dbReference type="eggNOG" id="COG5462">
    <property type="taxonomic scope" value="Bacteria"/>
</dbReference>
<name>F4QHT0_9CAUL</name>
<protein>
    <recommendedName>
        <fullName evidence="5">Cell division protein</fullName>
    </recommendedName>
</protein>
<evidence type="ECO:0000256" key="1">
    <source>
        <dbReference type="SAM" id="MobiDB-lite"/>
    </source>
</evidence>
<proteinExistence type="predicted"/>
<dbReference type="STRING" id="715226.ABI_12550"/>
<dbReference type="EMBL" id="GL883077">
    <property type="protein sequence ID" value="EGF92817.1"/>
    <property type="molecule type" value="Genomic_DNA"/>
</dbReference>
<gene>
    <name evidence="3" type="ORF">ABI_12550</name>
</gene>